<evidence type="ECO:0000259" key="1">
    <source>
        <dbReference type="PROSITE" id="PS51186"/>
    </source>
</evidence>
<gene>
    <name evidence="2" type="ORF">ACFQ1O_14355</name>
</gene>
<dbReference type="InterPro" id="IPR000182">
    <property type="entry name" value="GNAT_dom"/>
</dbReference>
<dbReference type="EMBL" id="JBHTJM010000011">
    <property type="protein sequence ID" value="MFD0965196.1"/>
    <property type="molecule type" value="Genomic_DNA"/>
</dbReference>
<sequence length="205" mass="23941">MKLESKIIYKELTDLSRLPEIHSLTYDTFVDGGLILPKEERELDLYPHLNRIRETVIIIAECEGKIIGTNSVTLDSRNGLHTDLYFRKETNQFRRINKRIGSSWRIATDKDHRGSIKIIMNLIKHSLLIGLKMNMEKCLFVFEKKNERVYQKLIGATTIAEKRRSADPNVDYKIHMVLMAADVEEVYDALSRREQKRKTLKMAYA</sequence>
<dbReference type="Gene3D" id="3.40.630.30">
    <property type="match status" value="1"/>
</dbReference>
<dbReference type="Proteomes" id="UP001596997">
    <property type="component" value="Unassembled WGS sequence"/>
</dbReference>
<evidence type="ECO:0000313" key="2">
    <source>
        <dbReference type="EMBL" id="MFD0965196.1"/>
    </source>
</evidence>
<protein>
    <recommendedName>
        <fullName evidence="1">N-acetyltransferase domain-containing protein</fullName>
    </recommendedName>
</protein>
<dbReference type="PROSITE" id="PS51186">
    <property type="entry name" value="GNAT"/>
    <property type="match status" value="1"/>
</dbReference>
<accession>A0ABW3I5N8</accession>
<dbReference type="RefSeq" id="WP_377717273.1">
    <property type="nucleotide sequence ID" value="NZ_JBHTJM010000011.1"/>
</dbReference>
<keyword evidence="3" id="KW-1185">Reference proteome</keyword>
<name>A0ABW3I5N8_9FLAO</name>
<organism evidence="2 3">
    <name type="scientific">Pseudofulvibacter geojedonensis</name>
    <dbReference type="NCBI Taxonomy" id="1123758"/>
    <lineage>
        <taxon>Bacteria</taxon>
        <taxon>Pseudomonadati</taxon>
        <taxon>Bacteroidota</taxon>
        <taxon>Flavobacteriia</taxon>
        <taxon>Flavobacteriales</taxon>
        <taxon>Flavobacteriaceae</taxon>
        <taxon>Pseudofulvibacter</taxon>
    </lineage>
</organism>
<evidence type="ECO:0000313" key="3">
    <source>
        <dbReference type="Proteomes" id="UP001596997"/>
    </source>
</evidence>
<dbReference type="SUPFAM" id="SSF55729">
    <property type="entry name" value="Acyl-CoA N-acyltransferases (Nat)"/>
    <property type="match status" value="1"/>
</dbReference>
<reference evidence="3" key="1">
    <citation type="journal article" date="2019" name="Int. J. Syst. Evol. Microbiol.">
        <title>The Global Catalogue of Microorganisms (GCM) 10K type strain sequencing project: providing services to taxonomists for standard genome sequencing and annotation.</title>
        <authorList>
            <consortium name="The Broad Institute Genomics Platform"/>
            <consortium name="The Broad Institute Genome Sequencing Center for Infectious Disease"/>
            <person name="Wu L."/>
            <person name="Ma J."/>
        </authorList>
    </citation>
    <scope>NUCLEOTIDE SEQUENCE [LARGE SCALE GENOMIC DNA]</scope>
    <source>
        <strain evidence="3">CCUG 62114</strain>
    </source>
</reference>
<dbReference type="Pfam" id="PF21926">
    <property type="entry name" value="FeeM"/>
    <property type="match status" value="1"/>
</dbReference>
<feature type="domain" description="N-acetyltransferase" evidence="1">
    <location>
        <begin position="7"/>
        <end position="184"/>
    </location>
</feature>
<dbReference type="InterPro" id="IPR016181">
    <property type="entry name" value="Acyl_CoA_acyltransferase"/>
</dbReference>
<proteinExistence type="predicted"/>
<dbReference type="InterPro" id="IPR054597">
    <property type="entry name" value="FeeM_cat"/>
</dbReference>
<comment type="caution">
    <text evidence="2">The sequence shown here is derived from an EMBL/GenBank/DDBJ whole genome shotgun (WGS) entry which is preliminary data.</text>
</comment>